<proteinExistence type="predicted"/>
<evidence type="ECO:0008006" key="4">
    <source>
        <dbReference type="Google" id="ProtNLM"/>
    </source>
</evidence>
<protein>
    <recommendedName>
        <fullName evidence="4">Secreted protein</fullName>
    </recommendedName>
</protein>
<comment type="caution">
    <text evidence="2">The sequence shown here is derived from an EMBL/GenBank/DDBJ whole genome shotgun (WGS) entry which is preliminary data.</text>
</comment>
<accession>A0AA38NWK2</accession>
<feature type="chain" id="PRO_5041251791" description="Secreted protein" evidence="1">
    <location>
        <begin position="26"/>
        <end position="211"/>
    </location>
</feature>
<organism evidence="2 3">
    <name type="scientific">Lentinula raphanica</name>
    <dbReference type="NCBI Taxonomy" id="153919"/>
    <lineage>
        <taxon>Eukaryota</taxon>
        <taxon>Fungi</taxon>
        <taxon>Dikarya</taxon>
        <taxon>Basidiomycota</taxon>
        <taxon>Agaricomycotina</taxon>
        <taxon>Agaricomycetes</taxon>
        <taxon>Agaricomycetidae</taxon>
        <taxon>Agaricales</taxon>
        <taxon>Marasmiineae</taxon>
        <taxon>Omphalotaceae</taxon>
        <taxon>Lentinula</taxon>
    </lineage>
</organism>
<keyword evidence="1" id="KW-0732">Signal</keyword>
<reference evidence="2" key="1">
    <citation type="submission" date="2022-08" db="EMBL/GenBank/DDBJ databases">
        <authorList>
            <consortium name="DOE Joint Genome Institute"/>
            <person name="Min B."/>
            <person name="Riley R."/>
            <person name="Sierra-Patev S."/>
            <person name="Naranjo-Ortiz M."/>
            <person name="Looney B."/>
            <person name="Konkel Z."/>
            <person name="Slot J.C."/>
            <person name="Sakamoto Y."/>
            <person name="Steenwyk J.L."/>
            <person name="Rokas A."/>
            <person name="Carro J."/>
            <person name="Camarero S."/>
            <person name="Ferreira P."/>
            <person name="Molpeceres G."/>
            <person name="Ruiz-Duenas F.J."/>
            <person name="Serrano A."/>
            <person name="Henrissat B."/>
            <person name="Drula E."/>
            <person name="Hughes K.W."/>
            <person name="Mata J.L."/>
            <person name="Ishikawa N.K."/>
            <person name="Vargas-Isla R."/>
            <person name="Ushijima S."/>
            <person name="Smith C.A."/>
            <person name="Ahrendt S."/>
            <person name="Andreopoulos W."/>
            <person name="He G."/>
            <person name="Labutti K."/>
            <person name="Lipzen A."/>
            <person name="Ng V."/>
            <person name="Sandor L."/>
            <person name="Barry K."/>
            <person name="Martinez A.T."/>
            <person name="Xiao Y."/>
            <person name="Gibbons J.G."/>
            <person name="Terashima K."/>
            <person name="Hibbett D.S."/>
            <person name="Grigoriev I.V."/>
        </authorList>
    </citation>
    <scope>NUCLEOTIDE SEQUENCE</scope>
    <source>
        <strain evidence="2">TFB9207</strain>
    </source>
</reference>
<gene>
    <name evidence="2" type="ORF">F5878DRAFT_647178</name>
</gene>
<dbReference type="EMBL" id="MU807139">
    <property type="protein sequence ID" value="KAJ3831963.1"/>
    <property type="molecule type" value="Genomic_DNA"/>
</dbReference>
<evidence type="ECO:0000256" key="1">
    <source>
        <dbReference type="SAM" id="SignalP"/>
    </source>
</evidence>
<name>A0AA38NWK2_9AGAR</name>
<sequence length="211" mass="22849">MTHSISSRTLAILFVGAAISSGVLAAPTSLAGQGSLSVRQSPEFATLQRRGDNHANIGPRRNGIDLTFELSNQDGEHGKDPNSSVFDTLEDRADLSERSLPPTAAQLKLRARTSHCQLDDDAQAIEAMREAYSTARQKERNIRSDIAALEQIKQRALLALNSMNMNPSASTEKRPVATFNNLQAGSLISLLKLKRNDLQKKAQVGSGSREA</sequence>
<keyword evidence="3" id="KW-1185">Reference proteome</keyword>
<feature type="signal peptide" evidence="1">
    <location>
        <begin position="1"/>
        <end position="25"/>
    </location>
</feature>
<evidence type="ECO:0000313" key="3">
    <source>
        <dbReference type="Proteomes" id="UP001163846"/>
    </source>
</evidence>
<evidence type="ECO:0000313" key="2">
    <source>
        <dbReference type="EMBL" id="KAJ3831963.1"/>
    </source>
</evidence>
<dbReference type="Proteomes" id="UP001163846">
    <property type="component" value="Unassembled WGS sequence"/>
</dbReference>
<dbReference type="AlphaFoldDB" id="A0AA38NWK2"/>